<dbReference type="Proteomes" id="UP000304953">
    <property type="component" value="Unassembled WGS sequence"/>
</dbReference>
<gene>
    <name evidence="1" type="ORF">E5329_14215</name>
</gene>
<evidence type="ECO:0000313" key="2">
    <source>
        <dbReference type="Proteomes" id="UP000304953"/>
    </source>
</evidence>
<protein>
    <submittedName>
        <fullName evidence="1">AtpZ/AtpI family protein</fullName>
    </submittedName>
</protein>
<sequence length="114" mass="13076">MRYKRSVYRSLALITQFGINMLVPIFLCVMAGVYLGKKFEINWITIPLFAMGALAGFRNIFIMAKKIYSDETPSRHASVSGKQNSHDKISSRHSDMSGLHQWDREKDTVHVKKN</sequence>
<dbReference type="EMBL" id="SRYA01000027">
    <property type="protein sequence ID" value="TGY95573.1"/>
    <property type="molecule type" value="Genomic_DNA"/>
</dbReference>
<accession>A0AC61RUV8</accession>
<keyword evidence="2" id="KW-1185">Reference proteome</keyword>
<name>A0AC61RUV8_9FIRM</name>
<reference evidence="1" key="1">
    <citation type="submission" date="2019-04" db="EMBL/GenBank/DDBJ databases">
        <title>Microbes associate with the intestines of laboratory mice.</title>
        <authorList>
            <person name="Navarre W."/>
            <person name="Wong E."/>
            <person name="Huang K."/>
            <person name="Tropini C."/>
            <person name="Ng K."/>
            <person name="Yu B."/>
        </authorList>
    </citation>
    <scope>NUCLEOTIDE SEQUENCE</scope>
    <source>
        <strain evidence="1">NM01_1-7b</strain>
    </source>
</reference>
<evidence type="ECO:0000313" key="1">
    <source>
        <dbReference type="EMBL" id="TGY95573.1"/>
    </source>
</evidence>
<proteinExistence type="predicted"/>
<comment type="caution">
    <text evidence="1">The sequence shown here is derived from an EMBL/GenBank/DDBJ whole genome shotgun (WGS) entry which is preliminary data.</text>
</comment>
<organism evidence="1 2">
    <name type="scientific">Petralouisia muris</name>
    <dbReference type="NCBI Taxonomy" id="3032872"/>
    <lineage>
        <taxon>Bacteria</taxon>
        <taxon>Bacillati</taxon>
        <taxon>Bacillota</taxon>
        <taxon>Clostridia</taxon>
        <taxon>Lachnospirales</taxon>
        <taxon>Lachnospiraceae</taxon>
        <taxon>Petralouisia</taxon>
    </lineage>
</organism>